<feature type="signal peptide" evidence="2">
    <location>
        <begin position="1"/>
        <end position="28"/>
    </location>
</feature>
<feature type="chain" id="PRO_5035167994" evidence="2">
    <location>
        <begin position="29"/>
        <end position="327"/>
    </location>
</feature>
<dbReference type="InterPro" id="IPR005064">
    <property type="entry name" value="BUG"/>
</dbReference>
<comment type="similarity">
    <text evidence="1">Belongs to the UPF0065 (bug) family.</text>
</comment>
<evidence type="ECO:0000256" key="1">
    <source>
        <dbReference type="ARBA" id="ARBA00006987"/>
    </source>
</evidence>
<organism evidence="3 4">
    <name type="scientific">Caldovatus sediminis</name>
    <dbReference type="NCBI Taxonomy" id="2041189"/>
    <lineage>
        <taxon>Bacteria</taxon>
        <taxon>Pseudomonadati</taxon>
        <taxon>Pseudomonadota</taxon>
        <taxon>Alphaproteobacteria</taxon>
        <taxon>Acetobacterales</taxon>
        <taxon>Roseomonadaceae</taxon>
        <taxon>Caldovatus</taxon>
    </lineage>
</organism>
<dbReference type="Gene3D" id="3.40.190.150">
    <property type="entry name" value="Bordetella uptake gene, domain 1"/>
    <property type="match status" value="1"/>
</dbReference>
<comment type="caution">
    <text evidence="3">The sequence shown here is derived from an EMBL/GenBank/DDBJ whole genome shotgun (WGS) entry which is preliminary data.</text>
</comment>
<proteinExistence type="inferred from homology"/>
<dbReference type="PANTHER" id="PTHR42928:SF5">
    <property type="entry name" value="BLR1237 PROTEIN"/>
    <property type="match status" value="1"/>
</dbReference>
<evidence type="ECO:0000313" key="3">
    <source>
        <dbReference type="EMBL" id="GGG44512.1"/>
    </source>
</evidence>
<dbReference type="PIRSF" id="PIRSF017082">
    <property type="entry name" value="YflP"/>
    <property type="match status" value="1"/>
</dbReference>
<reference evidence="3 4" key="1">
    <citation type="journal article" date="2014" name="Int. J. Syst. Evol. Microbiol.">
        <title>Complete genome sequence of Corynebacterium casei LMG S-19264T (=DSM 44701T), isolated from a smear-ripened cheese.</title>
        <authorList>
            <consortium name="US DOE Joint Genome Institute (JGI-PGF)"/>
            <person name="Walter F."/>
            <person name="Albersmeier A."/>
            <person name="Kalinowski J."/>
            <person name="Ruckert C."/>
        </authorList>
    </citation>
    <scope>NUCLEOTIDE SEQUENCE [LARGE SCALE GENOMIC DNA]</scope>
    <source>
        <strain evidence="3 4">CGMCC 1.16330</strain>
    </source>
</reference>
<dbReference type="Pfam" id="PF03401">
    <property type="entry name" value="TctC"/>
    <property type="match status" value="1"/>
</dbReference>
<keyword evidence="2" id="KW-0732">Signal</keyword>
<dbReference type="AlphaFoldDB" id="A0A8J2ZDM1"/>
<dbReference type="InterPro" id="IPR042100">
    <property type="entry name" value="Bug_dom1"/>
</dbReference>
<evidence type="ECO:0000313" key="4">
    <source>
        <dbReference type="Proteomes" id="UP000597507"/>
    </source>
</evidence>
<sequence length="327" mass="34484">MPTRHTPLTRRGLAALAGAGLVAGEARAQQAEYPSRTVTIVVPFTPGGAADTAGRVIAKGLSDRLGQSFVVENRPGGGSTLGAGIVARAAPDGYTLLAHSTGAVLIAPHLINVPYDPFRSFTPIAMTCQSNSVVAAHPAVPFRDIPGLIAYAKANPGKLRFGSSGNGTITHLFGEIFKLEAGIDIEHVPYRGSSPALVDLLAGRVELIFDTIATEPVRNGQLIGLAVVGEQRSPELPDVPTLREYGYNRGGAVSWFGLCGPAGLPDPIVARLVREIEAICADPETAQAMVRIGLTPKFEAGDALRARWRREYEVFGEVIRRAGVRPG</sequence>
<dbReference type="Gene3D" id="3.40.190.10">
    <property type="entry name" value="Periplasmic binding protein-like II"/>
    <property type="match status" value="1"/>
</dbReference>
<dbReference type="EMBL" id="BMKS01000013">
    <property type="protein sequence ID" value="GGG44512.1"/>
    <property type="molecule type" value="Genomic_DNA"/>
</dbReference>
<evidence type="ECO:0000256" key="2">
    <source>
        <dbReference type="SAM" id="SignalP"/>
    </source>
</evidence>
<dbReference type="CDD" id="cd07012">
    <property type="entry name" value="PBP2_Bug_TTT"/>
    <property type="match status" value="1"/>
</dbReference>
<protein>
    <submittedName>
        <fullName evidence="3">MFS transporter</fullName>
    </submittedName>
</protein>
<dbReference type="Proteomes" id="UP000597507">
    <property type="component" value="Unassembled WGS sequence"/>
</dbReference>
<dbReference type="RefSeq" id="WP_188902581.1">
    <property type="nucleotide sequence ID" value="NZ_BMKS01000013.1"/>
</dbReference>
<accession>A0A8J2ZDM1</accession>
<dbReference type="PANTHER" id="PTHR42928">
    <property type="entry name" value="TRICARBOXYLATE-BINDING PROTEIN"/>
    <property type="match status" value="1"/>
</dbReference>
<name>A0A8J2ZDM1_9PROT</name>
<dbReference type="SUPFAM" id="SSF53850">
    <property type="entry name" value="Periplasmic binding protein-like II"/>
    <property type="match status" value="1"/>
</dbReference>
<keyword evidence="4" id="KW-1185">Reference proteome</keyword>
<gene>
    <name evidence="3" type="ORF">GCM10010964_34910</name>
</gene>